<evidence type="ECO:0000313" key="2">
    <source>
        <dbReference type="Proteomes" id="UP000005709"/>
    </source>
</evidence>
<dbReference type="EMBL" id="ACYG01000005">
    <property type="protein sequence ID" value="EEV18859.1"/>
    <property type="molecule type" value="Genomic_DNA"/>
</dbReference>
<accession>C8PDY6</accession>
<sequence>MRSSSGILKFHLNYRRRAIGERPARKQRLYKSEILKFARCGKMEFGVYLAICANG</sequence>
<dbReference type="Proteomes" id="UP000005709">
    <property type="component" value="Unassembled WGS sequence"/>
</dbReference>
<reference evidence="1 2" key="1">
    <citation type="submission" date="2009-07" db="EMBL/GenBank/DDBJ databases">
        <authorList>
            <person name="Madupu R."/>
            <person name="Sebastian Y."/>
            <person name="Durkin A.S."/>
            <person name="Torralba M."/>
            <person name="Methe B."/>
            <person name="Sutton G.G."/>
            <person name="Strausberg R.L."/>
            <person name="Nelson K.E."/>
        </authorList>
    </citation>
    <scope>NUCLEOTIDE SEQUENCE [LARGE SCALE GENOMIC DNA]</scope>
    <source>
        <strain evidence="1 2">RM3268</strain>
    </source>
</reference>
<comment type="caution">
    <text evidence="1">The sequence shown here is derived from an EMBL/GenBank/DDBJ whole genome shotgun (WGS) entry which is preliminary data.</text>
</comment>
<keyword evidence="2" id="KW-1185">Reference proteome</keyword>
<protein>
    <submittedName>
        <fullName evidence="1">Uncharacterized protein</fullName>
    </submittedName>
</protein>
<gene>
    <name evidence="1" type="ORF">CAMGR0001_2336</name>
</gene>
<name>C8PDY6_9BACT</name>
<proteinExistence type="predicted"/>
<organism evidence="1 2">
    <name type="scientific">Campylobacter gracilis RM3268</name>
    <dbReference type="NCBI Taxonomy" id="553220"/>
    <lineage>
        <taxon>Bacteria</taxon>
        <taxon>Pseudomonadati</taxon>
        <taxon>Campylobacterota</taxon>
        <taxon>Epsilonproteobacteria</taxon>
        <taxon>Campylobacterales</taxon>
        <taxon>Campylobacteraceae</taxon>
        <taxon>Campylobacter</taxon>
    </lineage>
</organism>
<dbReference type="AlphaFoldDB" id="C8PDY6"/>
<evidence type="ECO:0000313" key="1">
    <source>
        <dbReference type="EMBL" id="EEV18859.1"/>
    </source>
</evidence>